<feature type="transmembrane region" description="Helical" evidence="1">
    <location>
        <begin position="6"/>
        <end position="24"/>
    </location>
</feature>
<gene>
    <name evidence="2" type="ORF">E8A74_21375</name>
</gene>
<protein>
    <submittedName>
        <fullName evidence="2">Uncharacterized protein</fullName>
    </submittedName>
</protein>
<keyword evidence="1" id="KW-0812">Transmembrane</keyword>
<comment type="caution">
    <text evidence="2">The sequence shown here is derived from an EMBL/GenBank/DDBJ whole genome shotgun (WGS) entry which is preliminary data.</text>
</comment>
<feature type="transmembrane region" description="Helical" evidence="1">
    <location>
        <begin position="31"/>
        <end position="50"/>
    </location>
</feature>
<name>A0A4U1JA43_9BACT</name>
<dbReference type="Pfam" id="PF19447">
    <property type="entry name" value="DUF5985"/>
    <property type="match status" value="1"/>
</dbReference>
<reference evidence="2 3" key="1">
    <citation type="submission" date="2019-04" db="EMBL/GenBank/DDBJ databases">
        <authorList>
            <person name="Li Y."/>
            <person name="Wang J."/>
        </authorList>
    </citation>
    <scope>NUCLEOTIDE SEQUENCE [LARGE SCALE GENOMIC DNA]</scope>
    <source>
        <strain evidence="2 3">DSM 14668</strain>
    </source>
</reference>
<accession>A0A4U1JA43</accession>
<evidence type="ECO:0000313" key="3">
    <source>
        <dbReference type="Proteomes" id="UP000309215"/>
    </source>
</evidence>
<keyword evidence="3" id="KW-1185">Reference proteome</keyword>
<dbReference type="AlphaFoldDB" id="A0A4U1JA43"/>
<dbReference type="InterPro" id="IPR046027">
    <property type="entry name" value="DUF5985"/>
</dbReference>
<keyword evidence="1" id="KW-1133">Transmembrane helix</keyword>
<sequence length="85" mass="9227">MAETVYALCLLASLVCAALLLKNYRYTRLRLILWTGLCFSAMALNNLLLLTDLLIGPLADLSIPRVATAVIAVGLLLYGMITEVT</sequence>
<organism evidence="2 3">
    <name type="scientific">Polyangium fumosum</name>
    <dbReference type="NCBI Taxonomy" id="889272"/>
    <lineage>
        <taxon>Bacteria</taxon>
        <taxon>Pseudomonadati</taxon>
        <taxon>Myxococcota</taxon>
        <taxon>Polyangia</taxon>
        <taxon>Polyangiales</taxon>
        <taxon>Polyangiaceae</taxon>
        <taxon>Polyangium</taxon>
    </lineage>
</organism>
<evidence type="ECO:0000256" key="1">
    <source>
        <dbReference type="SAM" id="Phobius"/>
    </source>
</evidence>
<dbReference type="RefSeq" id="WP_136930909.1">
    <property type="nucleotide sequence ID" value="NZ_SSMQ01000022.1"/>
</dbReference>
<proteinExistence type="predicted"/>
<keyword evidence="1" id="KW-0472">Membrane</keyword>
<evidence type="ECO:0000313" key="2">
    <source>
        <dbReference type="EMBL" id="TKD05102.1"/>
    </source>
</evidence>
<dbReference type="EMBL" id="SSMQ01000022">
    <property type="protein sequence ID" value="TKD05102.1"/>
    <property type="molecule type" value="Genomic_DNA"/>
</dbReference>
<dbReference type="Proteomes" id="UP000309215">
    <property type="component" value="Unassembled WGS sequence"/>
</dbReference>
<feature type="transmembrane region" description="Helical" evidence="1">
    <location>
        <begin position="62"/>
        <end position="81"/>
    </location>
</feature>